<dbReference type="PANTHER" id="PTHR42771:SF2">
    <property type="entry name" value="IRON(3+)-HYDROXAMATE IMPORT ATP-BINDING PROTEIN FHUC"/>
    <property type="match status" value="1"/>
</dbReference>
<dbReference type="AlphaFoldDB" id="A0A1H0A306"/>
<evidence type="ECO:0000256" key="1">
    <source>
        <dbReference type="ARBA" id="ARBA00004202"/>
    </source>
</evidence>
<evidence type="ECO:0000313" key="12">
    <source>
        <dbReference type="Proteomes" id="UP000187651"/>
    </source>
</evidence>
<keyword evidence="9" id="KW-0472">Membrane</keyword>
<proteinExistence type="predicted"/>
<dbReference type="GO" id="GO:0006826">
    <property type="term" value="P:iron ion transport"/>
    <property type="evidence" value="ECO:0007669"/>
    <property type="project" value="UniProtKB-KW"/>
</dbReference>
<evidence type="ECO:0000259" key="10">
    <source>
        <dbReference type="PROSITE" id="PS50893"/>
    </source>
</evidence>
<dbReference type="PROSITE" id="PS00211">
    <property type="entry name" value="ABC_TRANSPORTER_1"/>
    <property type="match status" value="1"/>
</dbReference>
<dbReference type="RefSeq" id="WP_074522273.1">
    <property type="nucleotide sequence ID" value="NZ_FNHZ01000010.1"/>
</dbReference>
<dbReference type="Gene3D" id="3.40.50.300">
    <property type="entry name" value="P-loop containing nucleotide triphosphate hydrolases"/>
    <property type="match status" value="1"/>
</dbReference>
<keyword evidence="5" id="KW-0547">Nucleotide-binding</keyword>
<keyword evidence="8" id="KW-0406">Ion transport</keyword>
<name>A0A1H0A306_9FIRM</name>
<keyword evidence="3" id="KW-1003">Cell membrane</keyword>
<dbReference type="FunFam" id="3.40.50.300:FF:000134">
    <property type="entry name" value="Iron-enterobactin ABC transporter ATP-binding protein"/>
    <property type="match status" value="1"/>
</dbReference>
<dbReference type="InterPro" id="IPR003439">
    <property type="entry name" value="ABC_transporter-like_ATP-bd"/>
</dbReference>
<dbReference type="GO" id="GO:0005886">
    <property type="term" value="C:plasma membrane"/>
    <property type="evidence" value="ECO:0007669"/>
    <property type="project" value="UniProtKB-SubCell"/>
</dbReference>
<gene>
    <name evidence="11" type="ORF">SAMN05216544_2325</name>
</gene>
<dbReference type="CDD" id="cd03214">
    <property type="entry name" value="ABC_Iron-Siderophores_B12_Hemin"/>
    <property type="match status" value="1"/>
</dbReference>
<reference evidence="12" key="1">
    <citation type="submission" date="2016-10" db="EMBL/GenBank/DDBJ databases">
        <authorList>
            <person name="Varghese N."/>
            <person name="Submissions S."/>
        </authorList>
    </citation>
    <scope>NUCLEOTIDE SEQUENCE [LARGE SCALE GENOMIC DNA]</scope>
    <source>
        <strain evidence="12">M83</strain>
    </source>
</reference>
<dbReference type="PANTHER" id="PTHR42771">
    <property type="entry name" value="IRON(3+)-HYDROXAMATE IMPORT ATP-BINDING PROTEIN FHUC"/>
    <property type="match status" value="1"/>
</dbReference>
<evidence type="ECO:0000256" key="4">
    <source>
        <dbReference type="ARBA" id="ARBA00022496"/>
    </source>
</evidence>
<organism evidence="11 12">
    <name type="scientific">Lachnospira pectinoschiza</name>
    <dbReference type="NCBI Taxonomy" id="28052"/>
    <lineage>
        <taxon>Bacteria</taxon>
        <taxon>Bacillati</taxon>
        <taxon>Bacillota</taxon>
        <taxon>Clostridia</taxon>
        <taxon>Lachnospirales</taxon>
        <taxon>Lachnospiraceae</taxon>
        <taxon>Lachnospira</taxon>
    </lineage>
</organism>
<keyword evidence="7" id="KW-0408">Iron</keyword>
<evidence type="ECO:0000256" key="8">
    <source>
        <dbReference type="ARBA" id="ARBA00023065"/>
    </source>
</evidence>
<dbReference type="InterPro" id="IPR017871">
    <property type="entry name" value="ABC_transporter-like_CS"/>
</dbReference>
<dbReference type="GO" id="GO:0016887">
    <property type="term" value="F:ATP hydrolysis activity"/>
    <property type="evidence" value="ECO:0007669"/>
    <property type="project" value="InterPro"/>
</dbReference>
<keyword evidence="6 11" id="KW-0067">ATP-binding</keyword>
<dbReference type="Pfam" id="PF00005">
    <property type="entry name" value="ABC_tran"/>
    <property type="match status" value="1"/>
</dbReference>
<keyword evidence="2" id="KW-0813">Transport</keyword>
<evidence type="ECO:0000256" key="2">
    <source>
        <dbReference type="ARBA" id="ARBA00022448"/>
    </source>
</evidence>
<keyword evidence="12" id="KW-1185">Reference proteome</keyword>
<dbReference type="InterPro" id="IPR003593">
    <property type="entry name" value="AAA+_ATPase"/>
</dbReference>
<dbReference type="InterPro" id="IPR027417">
    <property type="entry name" value="P-loop_NTPase"/>
</dbReference>
<evidence type="ECO:0000256" key="3">
    <source>
        <dbReference type="ARBA" id="ARBA00022475"/>
    </source>
</evidence>
<dbReference type="SUPFAM" id="SSF52540">
    <property type="entry name" value="P-loop containing nucleoside triphosphate hydrolases"/>
    <property type="match status" value="1"/>
</dbReference>
<dbReference type="GO" id="GO:0005524">
    <property type="term" value="F:ATP binding"/>
    <property type="evidence" value="ECO:0007669"/>
    <property type="project" value="UniProtKB-KW"/>
</dbReference>
<dbReference type="Proteomes" id="UP000187651">
    <property type="component" value="Unassembled WGS sequence"/>
</dbReference>
<dbReference type="OrthoDB" id="9799337at2"/>
<dbReference type="SMART" id="SM00382">
    <property type="entry name" value="AAA"/>
    <property type="match status" value="1"/>
</dbReference>
<dbReference type="InterPro" id="IPR051535">
    <property type="entry name" value="Siderophore_ABC-ATPase"/>
</dbReference>
<protein>
    <submittedName>
        <fullName evidence="11">Iron complex transport system ATP-binding protein</fullName>
    </submittedName>
</protein>
<keyword evidence="4" id="KW-0410">Iron transport</keyword>
<evidence type="ECO:0000256" key="6">
    <source>
        <dbReference type="ARBA" id="ARBA00022840"/>
    </source>
</evidence>
<dbReference type="PROSITE" id="PS50893">
    <property type="entry name" value="ABC_TRANSPORTER_2"/>
    <property type="match status" value="1"/>
</dbReference>
<evidence type="ECO:0000256" key="9">
    <source>
        <dbReference type="ARBA" id="ARBA00023136"/>
    </source>
</evidence>
<comment type="subcellular location">
    <subcellularLocation>
        <location evidence="1">Cell membrane</location>
        <topology evidence="1">Peripheral membrane protein</topology>
    </subcellularLocation>
</comment>
<evidence type="ECO:0000313" key="11">
    <source>
        <dbReference type="EMBL" id="SDN28212.1"/>
    </source>
</evidence>
<sequence length="268" mass="29911">MKKHTLLANNICVGYGNENILKSVNLHIPENKISVILGSNGSGKSTLLKTFARLLLPAKGEILLDDKSLLCIKSKEIAKTIGLLPQTLIAPEGIKVEELVSRGRFPYRNFMSPLKCEDYRAIEEAMEAMKIKDLADRSIDELSGGQRQRVFIAMALAQETDILFLDEPTTYLDIAYQIEILDLLKELNMTKKITIVMVLHDINLSSKYADYIFAMKNGKLLTEGTPTKIVVPETIKEIYGIDSVVIQDPISASPIVVPISSHDYNFEK</sequence>
<feature type="domain" description="ABC transporter" evidence="10">
    <location>
        <begin position="6"/>
        <end position="242"/>
    </location>
</feature>
<dbReference type="EMBL" id="FNHZ01000010">
    <property type="protein sequence ID" value="SDN28212.1"/>
    <property type="molecule type" value="Genomic_DNA"/>
</dbReference>
<evidence type="ECO:0000256" key="7">
    <source>
        <dbReference type="ARBA" id="ARBA00023004"/>
    </source>
</evidence>
<accession>A0A1H0A306</accession>
<evidence type="ECO:0000256" key="5">
    <source>
        <dbReference type="ARBA" id="ARBA00022741"/>
    </source>
</evidence>